<dbReference type="PANTHER" id="PTHR26452">
    <property type="entry name" value="OLFACTORY RECEPTOR"/>
    <property type="match status" value="1"/>
</dbReference>
<evidence type="ECO:0000256" key="6">
    <source>
        <dbReference type="ARBA" id="ARBA00023040"/>
    </source>
</evidence>
<evidence type="ECO:0000256" key="4">
    <source>
        <dbReference type="ARBA" id="ARBA00022725"/>
    </source>
</evidence>
<dbReference type="InterPro" id="IPR000725">
    <property type="entry name" value="Olfact_rcpt"/>
</dbReference>
<dbReference type="Pfam" id="PF13853">
    <property type="entry name" value="7tm_4"/>
    <property type="match status" value="1"/>
</dbReference>
<dbReference type="SUPFAM" id="SSF81321">
    <property type="entry name" value="Family A G protein-coupled receptor-like"/>
    <property type="match status" value="1"/>
</dbReference>
<dbReference type="PRINTS" id="PR00245">
    <property type="entry name" value="OLFACTORYR"/>
</dbReference>
<dbReference type="CDD" id="cd13954">
    <property type="entry name" value="7tmA_OR"/>
    <property type="match status" value="1"/>
</dbReference>
<feature type="transmembrane region" description="Helical" evidence="10">
    <location>
        <begin position="162"/>
        <end position="181"/>
    </location>
</feature>
<evidence type="ECO:0000256" key="10">
    <source>
        <dbReference type="SAM" id="Phobius"/>
    </source>
</evidence>
<evidence type="ECO:0000256" key="7">
    <source>
        <dbReference type="ARBA" id="ARBA00023136"/>
    </source>
</evidence>
<protein>
    <submittedName>
        <fullName evidence="12">Olfactory receptor 1019-like</fullName>
    </submittedName>
</protein>
<sequence>ILLLAAMAYDRYVAICHPLHYSILMSPKHCARLVLAVWVMGLLDPVAHTVLIAHFSYCRSHQIDHFFCDLTPLLKLTCSDTFIIEICTYIDGTLFTASAFILTLISYVFIISTILNIQSASGRHKAFSTCSSHITCVIIFYGTIISMYMRPTSMYSPRQDKFFALIYSILIPMLNPLLYTLKNKDFNNILKRLIKHCFLLSYIT</sequence>
<dbReference type="GO" id="GO:0004930">
    <property type="term" value="F:G protein-coupled receptor activity"/>
    <property type="evidence" value="ECO:0007669"/>
    <property type="project" value="UniProtKB-KW"/>
</dbReference>
<gene>
    <name evidence="12" type="ORF">PECUL_23A044965</name>
</gene>
<evidence type="ECO:0000256" key="3">
    <source>
        <dbReference type="ARBA" id="ARBA00022692"/>
    </source>
</evidence>
<dbReference type="InterPro" id="IPR050516">
    <property type="entry name" value="Olfactory_GPCR"/>
</dbReference>
<keyword evidence="5 10" id="KW-1133">Transmembrane helix</keyword>
<dbReference type="Gene3D" id="1.20.1070.10">
    <property type="entry name" value="Rhodopsin 7-helix transmembrane proteins"/>
    <property type="match status" value="1"/>
</dbReference>
<evidence type="ECO:0000256" key="2">
    <source>
        <dbReference type="ARBA" id="ARBA00022475"/>
    </source>
</evidence>
<evidence type="ECO:0000313" key="13">
    <source>
        <dbReference type="Proteomes" id="UP001295444"/>
    </source>
</evidence>
<feature type="transmembrane region" description="Helical" evidence="10">
    <location>
        <begin position="127"/>
        <end position="150"/>
    </location>
</feature>
<comment type="subcellular location">
    <subcellularLocation>
        <location evidence="1">Cell membrane</location>
        <topology evidence="1">Multi-pass membrane protein</topology>
    </subcellularLocation>
</comment>
<evidence type="ECO:0000313" key="12">
    <source>
        <dbReference type="EMBL" id="CAH2322340.1"/>
    </source>
</evidence>
<feature type="non-terminal residue" evidence="12">
    <location>
        <position position="1"/>
    </location>
</feature>
<feature type="transmembrane region" description="Helical" evidence="10">
    <location>
        <begin position="33"/>
        <end position="57"/>
    </location>
</feature>
<evidence type="ECO:0000256" key="8">
    <source>
        <dbReference type="ARBA" id="ARBA00023170"/>
    </source>
</evidence>
<keyword evidence="8 12" id="KW-0675">Receptor</keyword>
<keyword evidence="4" id="KW-0716">Sensory transduction</keyword>
<dbReference type="EMBL" id="OW240922">
    <property type="protein sequence ID" value="CAH2322340.1"/>
    <property type="molecule type" value="Genomic_DNA"/>
</dbReference>
<organism evidence="12 13">
    <name type="scientific">Pelobates cultripes</name>
    <name type="common">Western spadefoot toad</name>
    <dbReference type="NCBI Taxonomy" id="61616"/>
    <lineage>
        <taxon>Eukaryota</taxon>
        <taxon>Metazoa</taxon>
        <taxon>Chordata</taxon>
        <taxon>Craniata</taxon>
        <taxon>Vertebrata</taxon>
        <taxon>Euteleostomi</taxon>
        <taxon>Amphibia</taxon>
        <taxon>Batrachia</taxon>
        <taxon>Anura</taxon>
        <taxon>Pelobatoidea</taxon>
        <taxon>Pelobatidae</taxon>
        <taxon>Pelobates</taxon>
    </lineage>
</organism>
<evidence type="ECO:0000259" key="11">
    <source>
        <dbReference type="PROSITE" id="PS50262"/>
    </source>
</evidence>
<feature type="domain" description="G-protein coupled receptors family 1 profile" evidence="11">
    <location>
        <begin position="1"/>
        <end position="179"/>
    </location>
</feature>
<accession>A0AAD1TBC4</accession>
<evidence type="ECO:0000256" key="5">
    <source>
        <dbReference type="ARBA" id="ARBA00022989"/>
    </source>
</evidence>
<keyword evidence="4" id="KW-0552">Olfaction</keyword>
<keyword evidence="13" id="KW-1185">Reference proteome</keyword>
<feature type="non-terminal residue" evidence="12">
    <location>
        <position position="204"/>
    </location>
</feature>
<reference evidence="12" key="1">
    <citation type="submission" date="2022-03" db="EMBL/GenBank/DDBJ databases">
        <authorList>
            <person name="Alioto T."/>
            <person name="Alioto T."/>
            <person name="Gomez Garrido J."/>
        </authorList>
    </citation>
    <scope>NUCLEOTIDE SEQUENCE</scope>
</reference>
<dbReference type="FunFam" id="1.20.1070.10:FF:000015">
    <property type="entry name" value="Olfactory receptor"/>
    <property type="match status" value="1"/>
</dbReference>
<dbReference type="AlphaFoldDB" id="A0AAD1TBC4"/>
<dbReference type="InterPro" id="IPR017452">
    <property type="entry name" value="GPCR_Rhodpsn_7TM"/>
</dbReference>
<evidence type="ECO:0000256" key="1">
    <source>
        <dbReference type="ARBA" id="ARBA00004651"/>
    </source>
</evidence>
<proteinExistence type="predicted"/>
<keyword evidence="7 10" id="KW-0472">Membrane</keyword>
<dbReference type="PROSITE" id="PS50262">
    <property type="entry name" value="G_PROTEIN_RECEP_F1_2"/>
    <property type="match status" value="1"/>
</dbReference>
<feature type="transmembrane region" description="Helical" evidence="10">
    <location>
        <begin position="94"/>
        <end position="115"/>
    </location>
</feature>
<dbReference type="Proteomes" id="UP001295444">
    <property type="component" value="Chromosome 11"/>
</dbReference>
<dbReference type="GO" id="GO:0004984">
    <property type="term" value="F:olfactory receptor activity"/>
    <property type="evidence" value="ECO:0007669"/>
    <property type="project" value="InterPro"/>
</dbReference>
<dbReference type="GO" id="GO:0005886">
    <property type="term" value="C:plasma membrane"/>
    <property type="evidence" value="ECO:0007669"/>
    <property type="project" value="UniProtKB-SubCell"/>
</dbReference>
<name>A0AAD1TBC4_PELCU</name>
<evidence type="ECO:0000256" key="9">
    <source>
        <dbReference type="ARBA" id="ARBA00023224"/>
    </source>
</evidence>
<keyword evidence="9" id="KW-0807">Transducer</keyword>
<keyword evidence="2" id="KW-1003">Cell membrane</keyword>
<keyword evidence="3 10" id="KW-0812">Transmembrane</keyword>
<keyword evidence="6" id="KW-0297">G-protein coupled receptor</keyword>